<dbReference type="InterPro" id="IPR036259">
    <property type="entry name" value="MFS_trans_sf"/>
</dbReference>
<dbReference type="Gene3D" id="1.20.1250.20">
    <property type="entry name" value="MFS general substrate transporter like domains"/>
    <property type="match status" value="1"/>
</dbReference>
<reference evidence="7" key="1">
    <citation type="journal article" date="2014" name="Int. J. Syst. Evol. Microbiol.">
        <title>Complete genome sequence of Corynebacterium casei LMG S-19264T (=DSM 44701T), isolated from a smear-ripened cheese.</title>
        <authorList>
            <consortium name="US DOE Joint Genome Institute (JGI-PGF)"/>
            <person name="Walter F."/>
            <person name="Albersmeier A."/>
            <person name="Kalinowski J."/>
            <person name="Ruckert C."/>
        </authorList>
    </citation>
    <scope>NUCLEOTIDE SEQUENCE</scope>
    <source>
        <strain evidence="7">JCM 3313</strain>
    </source>
</reference>
<comment type="caution">
    <text evidence="7">The sequence shown here is derived from an EMBL/GenBank/DDBJ whole genome shotgun (WGS) entry which is preliminary data.</text>
</comment>
<feature type="transmembrane region" description="Helical" evidence="5">
    <location>
        <begin position="37"/>
        <end position="58"/>
    </location>
</feature>
<feature type="transmembrane region" description="Helical" evidence="5">
    <location>
        <begin position="5"/>
        <end position="25"/>
    </location>
</feature>
<feature type="transmembrane region" description="Helical" evidence="5">
    <location>
        <begin position="233"/>
        <end position="253"/>
    </location>
</feature>
<protein>
    <recommendedName>
        <fullName evidence="6">Major facilitator superfamily (MFS) profile domain-containing protein</fullName>
    </recommendedName>
</protein>
<evidence type="ECO:0000256" key="5">
    <source>
        <dbReference type="SAM" id="Phobius"/>
    </source>
</evidence>
<keyword evidence="8" id="KW-1185">Reference proteome</keyword>
<dbReference type="Proteomes" id="UP000639606">
    <property type="component" value="Unassembled WGS sequence"/>
</dbReference>
<keyword evidence="2 5" id="KW-0812">Transmembrane</keyword>
<evidence type="ECO:0000256" key="4">
    <source>
        <dbReference type="ARBA" id="ARBA00023136"/>
    </source>
</evidence>
<organism evidence="7 8">
    <name type="scientific">Saccharothrix coeruleofusca</name>
    <dbReference type="NCBI Taxonomy" id="33919"/>
    <lineage>
        <taxon>Bacteria</taxon>
        <taxon>Bacillati</taxon>
        <taxon>Actinomycetota</taxon>
        <taxon>Actinomycetes</taxon>
        <taxon>Pseudonocardiales</taxon>
        <taxon>Pseudonocardiaceae</taxon>
        <taxon>Saccharothrix</taxon>
    </lineage>
</organism>
<accession>A0A918EDT4</accession>
<dbReference type="EMBL" id="BMRG01000004">
    <property type="protein sequence ID" value="GGP53291.1"/>
    <property type="molecule type" value="Genomic_DNA"/>
</dbReference>
<dbReference type="PROSITE" id="PS50850">
    <property type="entry name" value="MFS"/>
    <property type="match status" value="1"/>
</dbReference>
<feature type="domain" description="Major facilitator superfamily (MFS) profile" evidence="6">
    <location>
        <begin position="199"/>
        <end position="378"/>
    </location>
</feature>
<dbReference type="PANTHER" id="PTHR23542">
    <property type="match status" value="1"/>
</dbReference>
<dbReference type="Pfam" id="PF07690">
    <property type="entry name" value="MFS_1"/>
    <property type="match status" value="1"/>
</dbReference>
<name>A0A918EDT4_9PSEU</name>
<feature type="transmembrane region" description="Helical" evidence="5">
    <location>
        <begin position="128"/>
        <end position="150"/>
    </location>
</feature>
<reference evidence="7" key="2">
    <citation type="submission" date="2020-09" db="EMBL/GenBank/DDBJ databases">
        <authorList>
            <person name="Sun Q."/>
            <person name="Ohkuma M."/>
        </authorList>
    </citation>
    <scope>NUCLEOTIDE SEQUENCE</scope>
    <source>
        <strain evidence="7">JCM 3313</strain>
    </source>
</reference>
<dbReference type="GO" id="GO:0005886">
    <property type="term" value="C:plasma membrane"/>
    <property type="evidence" value="ECO:0007669"/>
    <property type="project" value="UniProtKB-SubCell"/>
</dbReference>
<dbReference type="InterPro" id="IPR011701">
    <property type="entry name" value="MFS"/>
</dbReference>
<feature type="transmembrane region" description="Helical" evidence="5">
    <location>
        <begin position="94"/>
        <end position="116"/>
    </location>
</feature>
<feature type="transmembrane region" description="Helical" evidence="5">
    <location>
        <begin position="265"/>
        <end position="282"/>
    </location>
</feature>
<evidence type="ECO:0000313" key="7">
    <source>
        <dbReference type="EMBL" id="GGP53291.1"/>
    </source>
</evidence>
<feature type="transmembrane region" description="Helical" evidence="5">
    <location>
        <begin position="156"/>
        <end position="178"/>
    </location>
</feature>
<gene>
    <name evidence="7" type="ORF">GCM10010185_26790</name>
</gene>
<dbReference type="SUPFAM" id="SSF103473">
    <property type="entry name" value="MFS general substrate transporter"/>
    <property type="match status" value="1"/>
</dbReference>
<evidence type="ECO:0000256" key="3">
    <source>
        <dbReference type="ARBA" id="ARBA00022989"/>
    </source>
</evidence>
<feature type="transmembrane region" description="Helical" evidence="5">
    <location>
        <begin position="353"/>
        <end position="370"/>
    </location>
</feature>
<keyword evidence="4 5" id="KW-0472">Membrane</keyword>
<keyword evidence="3 5" id="KW-1133">Transmembrane helix</keyword>
<comment type="subcellular location">
    <subcellularLocation>
        <location evidence="1">Cell membrane</location>
        <topology evidence="1">Multi-pass membrane protein</topology>
    </subcellularLocation>
</comment>
<feature type="transmembrane region" description="Helical" evidence="5">
    <location>
        <begin position="70"/>
        <end position="88"/>
    </location>
</feature>
<evidence type="ECO:0000313" key="8">
    <source>
        <dbReference type="Proteomes" id="UP000639606"/>
    </source>
</evidence>
<evidence type="ECO:0000256" key="2">
    <source>
        <dbReference type="ARBA" id="ARBA00022692"/>
    </source>
</evidence>
<evidence type="ECO:0000256" key="1">
    <source>
        <dbReference type="ARBA" id="ARBA00004651"/>
    </source>
</evidence>
<sequence>MNLRLLVVVIAMNLGQLPVAMRPLLVTLLGSHVTGSFAVAGLAGGAAAVGMAVTSPWWSRALARFGDRRVLTVSCALFLVAQAALITARAPAAFVGVAALSGLCTPPAASSVRALLARLAPGERTRGYAVNAVAMETVYIAGPLWVTAWTALADPVVAVLATAACGALALAVAVPSVATGPHAPTPRGEPNTRPHALPVVRTLAGTYLGYWICMGAMWVLVPAFAQHSGQPGQAGVLVAIWSVGSLVGGLALVVRPPRLPLRTTYLALLAVLTLTSLPLALPSGVTPMAVAIGGFGLALSPWLATGDQVVAAAVGEQRSAEVYGWLTTVGQLGGALGSALAGPLGDRHGGGPAFLLVTAALAVALVFALTRRQTLPTR</sequence>
<proteinExistence type="predicted"/>
<evidence type="ECO:0000259" key="6">
    <source>
        <dbReference type="PROSITE" id="PS50850"/>
    </source>
</evidence>
<dbReference type="RefSeq" id="WP_189223547.1">
    <property type="nucleotide sequence ID" value="NZ_BMRG01000004.1"/>
</dbReference>
<dbReference type="AlphaFoldDB" id="A0A918EDT4"/>
<dbReference type="PANTHER" id="PTHR23542:SF1">
    <property type="entry name" value="MAJOR FACILITATOR SUPERFAMILY (MFS) PROFILE DOMAIN-CONTAINING PROTEIN"/>
    <property type="match status" value="1"/>
</dbReference>
<dbReference type="InterPro" id="IPR020846">
    <property type="entry name" value="MFS_dom"/>
</dbReference>
<feature type="transmembrane region" description="Helical" evidence="5">
    <location>
        <begin position="199"/>
        <end position="221"/>
    </location>
</feature>
<dbReference type="GO" id="GO:0022857">
    <property type="term" value="F:transmembrane transporter activity"/>
    <property type="evidence" value="ECO:0007669"/>
    <property type="project" value="InterPro"/>
</dbReference>